<dbReference type="AlphaFoldDB" id="W7YE26"/>
<comment type="caution">
    <text evidence="2">The sequence shown here is derived from an EMBL/GenBank/DDBJ whole genome shotgun (WGS) entry which is preliminary data.</text>
</comment>
<proteinExistence type="predicted"/>
<keyword evidence="3" id="KW-1185">Reference proteome</keyword>
<feature type="transmembrane region" description="Helical" evidence="1">
    <location>
        <begin position="20"/>
        <end position="42"/>
    </location>
</feature>
<sequence>MVSTCAIPLGSLIEGFAGAWIGVHVLFLIFGMLLLIPAFLLLSQKSFMRI</sequence>
<keyword evidence="1" id="KW-1133">Transmembrane helix</keyword>
<accession>W7YE26</accession>
<protein>
    <submittedName>
        <fullName evidence="2">Uncharacterized protein</fullName>
    </submittedName>
</protein>
<dbReference type="EMBL" id="BAVZ01000001">
    <property type="protein sequence ID" value="GAF06732.1"/>
    <property type="molecule type" value="Genomic_DNA"/>
</dbReference>
<dbReference type="STRING" id="1236976.JCM16418_706"/>
<evidence type="ECO:0000313" key="2">
    <source>
        <dbReference type="EMBL" id="GAF06732.1"/>
    </source>
</evidence>
<evidence type="ECO:0000256" key="1">
    <source>
        <dbReference type="SAM" id="Phobius"/>
    </source>
</evidence>
<organism evidence="2 3">
    <name type="scientific">Paenibacillus pini JCM 16418</name>
    <dbReference type="NCBI Taxonomy" id="1236976"/>
    <lineage>
        <taxon>Bacteria</taxon>
        <taxon>Bacillati</taxon>
        <taxon>Bacillota</taxon>
        <taxon>Bacilli</taxon>
        <taxon>Bacillales</taxon>
        <taxon>Paenibacillaceae</taxon>
        <taxon>Paenibacillus</taxon>
    </lineage>
</organism>
<keyword evidence="1" id="KW-0812">Transmembrane</keyword>
<name>W7YE26_9BACL</name>
<gene>
    <name evidence="2" type="ORF">JCM16418_706</name>
</gene>
<dbReference type="Proteomes" id="UP000019364">
    <property type="component" value="Unassembled WGS sequence"/>
</dbReference>
<keyword evidence="1" id="KW-0472">Membrane</keyword>
<reference evidence="2 3" key="1">
    <citation type="journal article" date="2014" name="Genome Announc.">
        <title>Draft Genome Sequence of Paenibacillus pini JCM 16418T, Isolated from the Rhizosphere of Pine Tree.</title>
        <authorList>
            <person name="Yuki M."/>
            <person name="Oshima K."/>
            <person name="Suda W."/>
            <person name="Oshida Y."/>
            <person name="Kitamura K."/>
            <person name="Iida Y."/>
            <person name="Hattori M."/>
            <person name="Ohkuma M."/>
        </authorList>
    </citation>
    <scope>NUCLEOTIDE SEQUENCE [LARGE SCALE GENOMIC DNA]</scope>
    <source>
        <strain evidence="2 3">JCM 16418</strain>
    </source>
</reference>
<evidence type="ECO:0000313" key="3">
    <source>
        <dbReference type="Proteomes" id="UP000019364"/>
    </source>
</evidence>